<dbReference type="InterPro" id="IPR036291">
    <property type="entry name" value="NAD(P)-bd_dom_sf"/>
</dbReference>
<organism evidence="4 5">
    <name type="scientific">Neohortaea acidophila</name>
    <dbReference type="NCBI Taxonomy" id="245834"/>
    <lineage>
        <taxon>Eukaryota</taxon>
        <taxon>Fungi</taxon>
        <taxon>Dikarya</taxon>
        <taxon>Ascomycota</taxon>
        <taxon>Pezizomycotina</taxon>
        <taxon>Dothideomycetes</taxon>
        <taxon>Dothideomycetidae</taxon>
        <taxon>Mycosphaerellales</taxon>
        <taxon>Teratosphaeriaceae</taxon>
        <taxon>Neohortaea</taxon>
    </lineage>
</organism>
<dbReference type="PRINTS" id="PR00080">
    <property type="entry name" value="SDRFAMILY"/>
</dbReference>
<dbReference type="GO" id="GO:0000140">
    <property type="term" value="F:acylglycerone-phosphate reductase (NADP+) activity"/>
    <property type="evidence" value="ECO:0007669"/>
    <property type="project" value="TreeGrafter"/>
</dbReference>
<dbReference type="EMBL" id="MU001631">
    <property type="protein sequence ID" value="KAF2487329.1"/>
    <property type="molecule type" value="Genomic_DNA"/>
</dbReference>
<evidence type="ECO:0000256" key="1">
    <source>
        <dbReference type="ARBA" id="ARBA00006484"/>
    </source>
</evidence>
<dbReference type="PANTHER" id="PTHR44169">
    <property type="entry name" value="NADPH-DEPENDENT 1-ACYLDIHYDROXYACETONE PHOSPHATE REDUCTASE"/>
    <property type="match status" value="1"/>
</dbReference>
<comment type="similarity">
    <text evidence="1 3">Belongs to the short-chain dehydrogenases/reductases (SDR) family.</text>
</comment>
<dbReference type="OrthoDB" id="2102561at2759"/>
<dbReference type="GO" id="GO:0005783">
    <property type="term" value="C:endoplasmic reticulum"/>
    <property type="evidence" value="ECO:0007669"/>
    <property type="project" value="TreeGrafter"/>
</dbReference>
<dbReference type="InterPro" id="IPR002347">
    <property type="entry name" value="SDR_fam"/>
</dbReference>
<dbReference type="GO" id="GO:0005811">
    <property type="term" value="C:lipid droplet"/>
    <property type="evidence" value="ECO:0007669"/>
    <property type="project" value="TreeGrafter"/>
</dbReference>
<sequence length="285" mass="30560">MSATKSVLITGCSDGGIGAALAQSFADRGFRVFATARTVGKMTSFTSRSNVTLLQLDVTKDDQISRAVKDVSGETGGRLDFLVNNAAHNHFMPLLDESIDEAKAIFESNVWGPLRVSKAFSPLVIAAKGTIVNITSIAGHLHVPWMGTYAASKRSQEIMAETLRLELKPFGVSVVSVVTGAVVSKGLTYFDDFKLPDDSLYKSVEATIYGVAHGATVPKGSSLDTADFAERVVAPLVQGKSTGIVWGPGMLTWMNKILTGWGPTWMLDFTLIRHSGVDEMLSKSK</sequence>
<dbReference type="PANTHER" id="PTHR44169:SF6">
    <property type="entry name" value="NADPH-DEPENDENT 1-ACYLDIHYDROXYACETONE PHOSPHATE REDUCTASE"/>
    <property type="match status" value="1"/>
</dbReference>
<evidence type="ECO:0000256" key="3">
    <source>
        <dbReference type="RuleBase" id="RU000363"/>
    </source>
</evidence>
<keyword evidence="2" id="KW-0560">Oxidoreductase</keyword>
<dbReference type="Proteomes" id="UP000799767">
    <property type="component" value="Unassembled WGS sequence"/>
</dbReference>
<keyword evidence="5" id="KW-1185">Reference proteome</keyword>
<dbReference type="PRINTS" id="PR00081">
    <property type="entry name" value="GDHRDH"/>
</dbReference>
<name>A0A6A6Q5K7_9PEZI</name>
<accession>A0A6A6Q5K7</accession>
<dbReference type="GO" id="GO:0006654">
    <property type="term" value="P:phosphatidic acid biosynthetic process"/>
    <property type="evidence" value="ECO:0007669"/>
    <property type="project" value="TreeGrafter"/>
</dbReference>
<dbReference type="GeneID" id="54479821"/>
<evidence type="ECO:0000313" key="5">
    <source>
        <dbReference type="Proteomes" id="UP000799767"/>
    </source>
</evidence>
<evidence type="ECO:0008006" key="6">
    <source>
        <dbReference type="Google" id="ProtNLM"/>
    </source>
</evidence>
<dbReference type="Gene3D" id="3.40.50.720">
    <property type="entry name" value="NAD(P)-binding Rossmann-like Domain"/>
    <property type="match status" value="1"/>
</dbReference>
<dbReference type="SUPFAM" id="SSF51735">
    <property type="entry name" value="NAD(P)-binding Rossmann-fold domains"/>
    <property type="match status" value="1"/>
</dbReference>
<dbReference type="GO" id="GO:0019433">
    <property type="term" value="P:triglyceride catabolic process"/>
    <property type="evidence" value="ECO:0007669"/>
    <property type="project" value="TreeGrafter"/>
</dbReference>
<reference evidence="4" key="1">
    <citation type="journal article" date="2020" name="Stud. Mycol.">
        <title>101 Dothideomycetes genomes: a test case for predicting lifestyles and emergence of pathogens.</title>
        <authorList>
            <person name="Haridas S."/>
            <person name="Albert R."/>
            <person name="Binder M."/>
            <person name="Bloem J."/>
            <person name="Labutti K."/>
            <person name="Salamov A."/>
            <person name="Andreopoulos B."/>
            <person name="Baker S."/>
            <person name="Barry K."/>
            <person name="Bills G."/>
            <person name="Bluhm B."/>
            <person name="Cannon C."/>
            <person name="Castanera R."/>
            <person name="Culley D."/>
            <person name="Daum C."/>
            <person name="Ezra D."/>
            <person name="Gonzalez J."/>
            <person name="Henrissat B."/>
            <person name="Kuo A."/>
            <person name="Liang C."/>
            <person name="Lipzen A."/>
            <person name="Lutzoni F."/>
            <person name="Magnuson J."/>
            <person name="Mondo S."/>
            <person name="Nolan M."/>
            <person name="Ohm R."/>
            <person name="Pangilinan J."/>
            <person name="Park H.-J."/>
            <person name="Ramirez L."/>
            <person name="Alfaro M."/>
            <person name="Sun H."/>
            <person name="Tritt A."/>
            <person name="Yoshinaga Y."/>
            <person name="Zwiers L.-H."/>
            <person name="Turgeon B."/>
            <person name="Goodwin S."/>
            <person name="Spatafora J."/>
            <person name="Crous P."/>
            <person name="Grigoriev I."/>
        </authorList>
    </citation>
    <scope>NUCLEOTIDE SEQUENCE</scope>
    <source>
        <strain evidence="4">CBS 113389</strain>
    </source>
</reference>
<protein>
    <recommendedName>
        <fullName evidence="6">Hydroxybutyrate dehydrogenase</fullName>
    </recommendedName>
</protein>
<dbReference type="GO" id="GO:0004806">
    <property type="term" value="F:triacylglycerol lipase activity"/>
    <property type="evidence" value="ECO:0007669"/>
    <property type="project" value="TreeGrafter"/>
</dbReference>
<dbReference type="RefSeq" id="XP_033593898.1">
    <property type="nucleotide sequence ID" value="XM_033738820.1"/>
</dbReference>
<gene>
    <name evidence="4" type="ORF">BDY17DRAFT_9085</name>
</gene>
<dbReference type="AlphaFoldDB" id="A0A6A6Q5K7"/>
<evidence type="ECO:0000313" key="4">
    <source>
        <dbReference type="EMBL" id="KAF2487329.1"/>
    </source>
</evidence>
<evidence type="ECO:0000256" key="2">
    <source>
        <dbReference type="ARBA" id="ARBA00023002"/>
    </source>
</evidence>
<proteinExistence type="inferred from homology"/>
<dbReference type="Pfam" id="PF00106">
    <property type="entry name" value="adh_short"/>
    <property type="match status" value="1"/>
</dbReference>